<keyword evidence="4" id="KW-0029">Amino-acid transport</keyword>
<evidence type="ECO:0000256" key="6">
    <source>
        <dbReference type="ARBA" id="ARBA00023136"/>
    </source>
</evidence>
<dbReference type="Proteomes" id="UP000587002">
    <property type="component" value="Unassembled WGS sequence"/>
</dbReference>
<proteinExistence type="predicted"/>
<evidence type="ECO:0000313" key="9">
    <source>
        <dbReference type="EMBL" id="NYI83863.1"/>
    </source>
</evidence>
<dbReference type="PANTHER" id="PTHR43495:SF5">
    <property type="entry name" value="GAMMA-AMINOBUTYRIC ACID PERMEASE"/>
    <property type="match status" value="1"/>
</dbReference>
<protein>
    <submittedName>
        <fullName evidence="9">L-asparagine transporter-like permease</fullName>
    </submittedName>
</protein>
<dbReference type="InterPro" id="IPR004841">
    <property type="entry name" value="AA-permease/SLC12A_dom"/>
</dbReference>
<keyword evidence="5 7" id="KW-1133">Transmembrane helix</keyword>
<feature type="transmembrane region" description="Helical" evidence="7">
    <location>
        <begin position="134"/>
        <end position="151"/>
    </location>
</feature>
<comment type="caution">
    <text evidence="9">The sequence shown here is derived from an EMBL/GenBank/DDBJ whole genome shotgun (WGS) entry which is preliminary data.</text>
</comment>
<keyword evidence="3 7" id="KW-0812">Transmembrane</keyword>
<feature type="transmembrane region" description="Helical" evidence="7">
    <location>
        <begin position="157"/>
        <end position="177"/>
    </location>
</feature>
<name>A0A853ANI2_9PSEU</name>
<dbReference type="Gene3D" id="1.20.1740.10">
    <property type="entry name" value="Amino acid/polyamine transporter I"/>
    <property type="match status" value="1"/>
</dbReference>
<evidence type="ECO:0000313" key="10">
    <source>
        <dbReference type="Proteomes" id="UP000587002"/>
    </source>
</evidence>
<feature type="transmembrane region" description="Helical" evidence="7">
    <location>
        <begin position="80"/>
        <end position="98"/>
    </location>
</feature>
<dbReference type="Pfam" id="PF00324">
    <property type="entry name" value="AA_permease"/>
    <property type="match status" value="1"/>
</dbReference>
<organism evidence="9 10">
    <name type="scientific">Saccharopolyspora hordei</name>
    <dbReference type="NCBI Taxonomy" id="1838"/>
    <lineage>
        <taxon>Bacteria</taxon>
        <taxon>Bacillati</taxon>
        <taxon>Actinomycetota</taxon>
        <taxon>Actinomycetes</taxon>
        <taxon>Pseudonocardiales</taxon>
        <taxon>Pseudonocardiaceae</taxon>
        <taxon>Saccharopolyspora</taxon>
    </lineage>
</organism>
<comment type="subcellular location">
    <subcellularLocation>
        <location evidence="1">Membrane</location>
        <topology evidence="1">Multi-pass membrane protein</topology>
    </subcellularLocation>
</comment>
<dbReference type="GO" id="GO:0055085">
    <property type="term" value="P:transmembrane transport"/>
    <property type="evidence" value="ECO:0007669"/>
    <property type="project" value="InterPro"/>
</dbReference>
<sequence>MLVAVVPCVGFVVGAEIVTIAAAESTEPRRAVARAMRSIVLRVVAFSVLSVLVVVTLVPWDSPEVEVSPYTAALRALHVPGAATIMNALVLTAVLSRLNSALHTSSRMLFALTRRGGAPSGLTKLSRSGVPRRALLAGTVVGYLSVFAAYVSPDLVFAFLVNSCGAVALFVYVIIAVSQVRLRRQADPAQLPLTMWFFPWLSYLTIALVVVVIAAMAVLPDTRSQFWLSLVTLAVVLAGYEVRRRRAPTPAPPIGGADRP</sequence>
<keyword evidence="2" id="KW-0813">Transport</keyword>
<feature type="transmembrane region" description="Helical" evidence="7">
    <location>
        <begin position="39"/>
        <end position="60"/>
    </location>
</feature>
<feature type="transmembrane region" description="Helical" evidence="7">
    <location>
        <begin position="225"/>
        <end position="242"/>
    </location>
</feature>
<accession>A0A853ANI2</accession>
<evidence type="ECO:0000256" key="3">
    <source>
        <dbReference type="ARBA" id="ARBA00022692"/>
    </source>
</evidence>
<keyword evidence="6 7" id="KW-0472">Membrane</keyword>
<dbReference type="GO" id="GO:0016020">
    <property type="term" value="C:membrane"/>
    <property type="evidence" value="ECO:0007669"/>
    <property type="project" value="UniProtKB-SubCell"/>
</dbReference>
<dbReference type="GO" id="GO:0006865">
    <property type="term" value="P:amino acid transport"/>
    <property type="evidence" value="ECO:0007669"/>
    <property type="project" value="UniProtKB-KW"/>
</dbReference>
<dbReference type="AlphaFoldDB" id="A0A853ANI2"/>
<keyword evidence="10" id="KW-1185">Reference proteome</keyword>
<evidence type="ECO:0000256" key="5">
    <source>
        <dbReference type="ARBA" id="ARBA00022989"/>
    </source>
</evidence>
<reference evidence="9 10" key="1">
    <citation type="submission" date="2020-07" db="EMBL/GenBank/DDBJ databases">
        <title>Sequencing the genomes of 1000 actinobacteria strains.</title>
        <authorList>
            <person name="Klenk H.-P."/>
        </authorList>
    </citation>
    <scope>NUCLEOTIDE SEQUENCE [LARGE SCALE GENOMIC DNA]</scope>
    <source>
        <strain evidence="9 10">DSM 44065</strain>
    </source>
</reference>
<evidence type="ECO:0000256" key="7">
    <source>
        <dbReference type="SAM" id="Phobius"/>
    </source>
</evidence>
<evidence type="ECO:0000256" key="4">
    <source>
        <dbReference type="ARBA" id="ARBA00022970"/>
    </source>
</evidence>
<evidence type="ECO:0000256" key="2">
    <source>
        <dbReference type="ARBA" id="ARBA00022448"/>
    </source>
</evidence>
<dbReference type="EMBL" id="JACCFJ010000001">
    <property type="protein sequence ID" value="NYI83863.1"/>
    <property type="molecule type" value="Genomic_DNA"/>
</dbReference>
<dbReference type="RefSeq" id="WP_343050099.1">
    <property type="nucleotide sequence ID" value="NZ_BAABFH010000001.1"/>
</dbReference>
<feature type="transmembrane region" description="Helical" evidence="7">
    <location>
        <begin position="197"/>
        <end position="219"/>
    </location>
</feature>
<evidence type="ECO:0000256" key="1">
    <source>
        <dbReference type="ARBA" id="ARBA00004141"/>
    </source>
</evidence>
<feature type="domain" description="Amino acid permease/ SLC12A" evidence="8">
    <location>
        <begin position="9"/>
        <end position="244"/>
    </location>
</feature>
<dbReference type="PANTHER" id="PTHR43495">
    <property type="entry name" value="GABA PERMEASE"/>
    <property type="match status" value="1"/>
</dbReference>
<gene>
    <name evidence="9" type="ORF">HNR68_002493</name>
</gene>
<evidence type="ECO:0000259" key="8">
    <source>
        <dbReference type="Pfam" id="PF00324"/>
    </source>
</evidence>